<protein>
    <submittedName>
        <fullName evidence="2">Uncharacterized protein</fullName>
    </submittedName>
</protein>
<gene>
    <name evidence="2" type="ORF">D7322_00580</name>
</gene>
<evidence type="ECO:0000256" key="1">
    <source>
        <dbReference type="SAM" id="Phobius"/>
    </source>
</evidence>
<evidence type="ECO:0000313" key="3">
    <source>
        <dbReference type="Proteomes" id="UP000282423"/>
    </source>
</evidence>
<reference evidence="2 3" key="1">
    <citation type="submission" date="2018-10" db="EMBL/GenBank/DDBJ databases">
        <title>Sphingobacterium sp. M05W1-28.</title>
        <authorList>
            <person name="Cai H."/>
        </authorList>
    </citation>
    <scope>NUCLEOTIDE SEQUENCE [LARGE SCALE GENOMIC DNA]</scope>
    <source>
        <strain evidence="2 3">M05W1-28</strain>
    </source>
</reference>
<keyword evidence="1" id="KW-0812">Transmembrane</keyword>
<proteinExistence type="predicted"/>
<keyword evidence="1" id="KW-0472">Membrane</keyword>
<feature type="transmembrane region" description="Helical" evidence="1">
    <location>
        <begin position="12"/>
        <end position="29"/>
    </location>
</feature>
<dbReference type="AlphaFoldDB" id="A0A420W3N4"/>
<organism evidence="2 3">
    <name type="scientific">Sphingobacterium puteale</name>
    <dbReference type="NCBI Taxonomy" id="2420510"/>
    <lineage>
        <taxon>Bacteria</taxon>
        <taxon>Pseudomonadati</taxon>
        <taxon>Bacteroidota</taxon>
        <taxon>Sphingobacteriia</taxon>
        <taxon>Sphingobacteriales</taxon>
        <taxon>Sphingobacteriaceae</taxon>
        <taxon>Sphingobacterium</taxon>
    </lineage>
</organism>
<keyword evidence="3" id="KW-1185">Reference proteome</keyword>
<feature type="transmembrane region" description="Helical" evidence="1">
    <location>
        <begin position="41"/>
        <end position="62"/>
    </location>
</feature>
<dbReference type="Proteomes" id="UP000282423">
    <property type="component" value="Unassembled WGS sequence"/>
</dbReference>
<sequence>MELIMKSHYKLFLRYCLGMIVTIIIWECTDCYFQKEVREYTLGWIAAAFIWGILGGLILTFVDGRSRK</sequence>
<name>A0A420W3N4_9SPHI</name>
<accession>A0A420W3N4</accession>
<dbReference type="EMBL" id="RBWS01000001">
    <property type="protein sequence ID" value="RKO73212.1"/>
    <property type="molecule type" value="Genomic_DNA"/>
</dbReference>
<comment type="caution">
    <text evidence="2">The sequence shown here is derived from an EMBL/GenBank/DDBJ whole genome shotgun (WGS) entry which is preliminary data.</text>
</comment>
<keyword evidence="1" id="KW-1133">Transmembrane helix</keyword>
<evidence type="ECO:0000313" key="2">
    <source>
        <dbReference type="EMBL" id="RKO73212.1"/>
    </source>
</evidence>